<dbReference type="RefSeq" id="WP_119010981.1">
    <property type="nucleotide sequence ID" value="NZ_BJXK01000003.1"/>
</dbReference>
<comment type="caution">
    <text evidence="1">The sequence shown here is derived from an EMBL/GenBank/DDBJ whole genome shotgun (WGS) entry which is preliminary data.</text>
</comment>
<name>A0A511QMZ0_9VIBR</name>
<protein>
    <submittedName>
        <fullName evidence="1">Uncharacterized protein</fullName>
    </submittedName>
</protein>
<keyword evidence="2" id="KW-1185">Reference proteome</keyword>
<dbReference type="AlphaFoldDB" id="A0A511QMZ0"/>
<organism evidence="1 2">
    <name type="scientific">Vibrio superstes NBRC 103154</name>
    <dbReference type="NCBI Taxonomy" id="1219062"/>
    <lineage>
        <taxon>Bacteria</taxon>
        <taxon>Pseudomonadati</taxon>
        <taxon>Pseudomonadota</taxon>
        <taxon>Gammaproteobacteria</taxon>
        <taxon>Vibrionales</taxon>
        <taxon>Vibrionaceae</taxon>
        <taxon>Vibrio</taxon>
    </lineage>
</organism>
<dbReference type="OrthoDB" id="5907472at2"/>
<accession>A0A511QMZ0</accession>
<dbReference type="Proteomes" id="UP000321113">
    <property type="component" value="Unassembled WGS sequence"/>
</dbReference>
<proteinExistence type="predicted"/>
<reference evidence="1 2" key="1">
    <citation type="submission" date="2019-07" db="EMBL/GenBank/DDBJ databases">
        <title>Whole genome shotgun sequence of Vibrio superstes NBRC 103154.</title>
        <authorList>
            <person name="Hosoyama A."/>
            <person name="Uohara A."/>
            <person name="Ohji S."/>
            <person name="Ichikawa N."/>
        </authorList>
    </citation>
    <scope>NUCLEOTIDE SEQUENCE [LARGE SCALE GENOMIC DNA]</scope>
    <source>
        <strain evidence="1 2">NBRC 103154</strain>
    </source>
</reference>
<gene>
    <name evidence="1" type="ORF">VSU01S_07620</name>
</gene>
<dbReference type="EMBL" id="BJXK01000003">
    <property type="protein sequence ID" value="GEM78517.1"/>
    <property type="molecule type" value="Genomic_DNA"/>
</dbReference>
<evidence type="ECO:0000313" key="2">
    <source>
        <dbReference type="Proteomes" id="UP000321113"/>
    </source>
</evidence>
<sequence length="140" mass="16127">METIFSWYEYGNLIENDRVTLLRFFTKNGLLNIEANRIKARGVADIEFSERGTDYDSRATITKRIWNTETPNMIVTAEDEFDGLSERSTTAVIGTSTKIKLRDDNSQQWDCSYTTVSNGNVVNYGCTNERTSKRHSIHWI</sequence>
<evidence type="ECO:0000313" key="1">
    <source>
        <dbReference type="EMBL" id="GEM78517.1"/>
    </source>
</evidence>